<evidence type="ECO:0000256" key="2">
    <source>
        <dbReference type="ARBA" id="ARBA00003921"/>
    </source>
</evidence>
<proteinExistence type="inferred from homology"/>
<dbReference type="EMBL" id="LT605205">
    <property type="protein sequence ID" value="SCD21133.1"/>
    <property type="molecule type" value="Genomic_DNA"/>
</dbReference>
<evidence type="ECO:0000256" key="19">
    <source>
        <dbReference type="HAMAP-Rule" id="MF_00037"/>
    </source>
</evidence>
<accession>A0A1R3SY66</accession>
<dbReference type="SUPFAM" id="SSF56194">
    <property type="entry name" value="Uridine diphospho-N-Acetylenolpyruvylglucosamine reductase, MurB, C-terminal domain"/>
    <property type="match status" value="1"/>
</dbReference>
<comment type="subcellular location">
    <subcellularLocation>
        <location evidence="3 19">Cytoplasm</location>
    </subcellularLocation>
</comment>
<evidence type="ECO:0000256" key="4">
    <source>
        <dbReference type="ARBA" id="ARBA00004752"/>
    </source>
</evidence>
<keyword evidence="10 19" id="KW-0274">FAD</keyword>
<feature type="domain" description="FAD-binding PCMH-type" evidence="20">
    <location>
        <begin position="36"/>
        <end position="205"/>
    </location>
</feature>
<keyword evidence="9 19" id="KW-0285">Flavoprotein</keyword>
<dbReference type="InterPro" id="IPR036318">
    <property type="entry name" value="FAD-bd_PCMH-like_sf"/>
</dbReference>
<evidence type="ECO:0000313" key="22">
    <source>
        <dbReference type="Proteomes" id="UP000187464"/>
    </source>
</evidence>
<keyword evidence="16 19" id="KW-0961">Cell wall biogenesis/degradation</keyword>
<dbReference type="InterPro" id="IPR016166">
    <property type="entry name" value="FAD-bd_PCMH"/>
</dbReference>
<evidence type="ECO:0000256" key="7">
    <source>
        <dbReference type="ARBA" id="ARBA00022490"/>
    </source>
</evidence>
<evidence type="ECO:0000256" key="10">
    <source>
        <dbReference type="ARBA" id="ARBA00022827"/>
    </source>
</evidence>
<organism evidence="21 22">
    <name type="scientific">Proteiniphilum saccharofermentans</name>
    <dbReference type="NCBI Taxonomy" id="1642647"/>
    <lineage>
        <taxon>Bacteria</taxon>
        <taxon>Pseudomonadati</taxon>
        <taxon>Bacteroidota</taxon>
        <taxon>Bacteroidia</taxon>
        <taxon>Bacteroidales</taxon>
        <taxon>Dysgonomonadaceae</taxon>
        <taxon>Proteiniphilum</taxon>
    </lineage>
</organism>
<dbReference type="HAMAP" id="MF_00037">
    <property type="entry name" value="MurB"/>
    <property type="match status" value="1"/>
</dbReference>
<comment type="similarity">
    <text evidence="19">Belongs to the MurB family.</text>
</comment>
<dbReference type="NCBIfam" id="NF000755">
    <property type="entry name" value="PRK00046.1"/>
    <property type="match status" value="1"/>
</dbReference>
<comment type="function">
    <text evidence="2 19">Cell wall formation.</text>
</comment>
<dbReference type="InterPro" id="IPR016167">
    <property type="entry name" value="FAD-bd_PCMH_sub1"/>
</dbReference>
<comment type="cofactor">
    <cofactor evidence="1 19">
        <name>FAD</name>
        <dbReference type="ChEBI" id="CHEBI:57692"/>
    </cofactor>
</comment>
<evidence type="ECO:0000256" key="9">
    <source>
        <dbReference type="ARBA" id="ARBA00022630"/>
    </source>
</evidence>
<protein>
    <recommendedName>
        <fullName evidence="6 19">UDP-N-acetylenolpyruvoylglucosamine reductase</fullName>
        <ecNumber evidence="5 19">1.3.1.98</ecNumber>
    </recommendedName>
    <alternativeName>
        <fullName evidence="17 19">UDP-N-acetylmuramate dehydrogenase</fullName>
    </alternativeName>
</protein>
<dbReference type="PROSITE" id="PS51387">
    <property type="entry name" value="FAD_PCMH"/>
    <property type="match status" value="1"/>
</dbReference>
<dbReference type="PANTHER" id="PTHR21071:SF4">
    <property type="entry name" value="UDP-N-ACETYLENOLPYRUVOYLGLUCOSAMINE REDUCTASE"/>
    <property type="match status" value="1"/>
</dbReference>
<evidence type="ECO:0000313" key="21">
    <source>
        <dbReference type="EMBL" id="SCD21133.1"/>
    </source>
</evidence>
<evidence type="ECO:0000256" key="5">
    <source>
        <dbReference type="ARBA" id="ARBA00012518"/>
    </source>
</evidence>
<name>A0A1R3SY66_9BACT</name>
<evidence type="ECO:0000256" key="3">
    <source>
        <dbReference type="ARBA" id="ARBA00004496"/>
    </source>
</evidence>
<keyword evidence="14 19" id="KW-0560">Oxidoreductase</keyword>
<dbReference type="Pfam" id="PF02873">
    <property type="entry name" value="MurB_C"/>
    <property type="match status" value="1"/>
</dbReference>
<dbReference type="SUPFAM" id="SSF56176">
    <property type="entry name" value="FAD-binding/transporter-associated domain-like"/>
    <property type="match status" value="1"/>
</dbReference>
<feature type="active site" description="Proton donor" evidence="19">
    <location>
        <position position="253"/>
    </location>
</feature>
<keyword evidence="7 19" id="KW-0963">Cytoplasm</keyword>
<dbReference type="InterPro" id="IPR003170">
    <property type="entry name" value="MurB"/>
</dbReference>
<dbReference type="Proteomes" id="UP000187464">
    <property type="component" value="Chromosome I"/>
</dbReference>
<keyword evidence="13 19" id="KW-0573">Peptidoglycan synthesis</keyword>
<dbReference type="GO" id="GO:0008762">
    <property type="term" value="F:UDP-N-acetylmuramate dehydrogenase activity"/>
    <property type="evidence" value="ECO:0007669"/>
    <property type="project" value="UniProtKB-UniRule"/>
</dbReference>
<keyword evidence="12 19" id="KW-0133">Cell shape</keyword>
<feature type="active site" evidence="19">
    <location>
        <position position="349"/>
    </location>
</feature>
<gene>
    <name evidence="19" type="primary">murB</name>
    <name evidence="21" type="ORF">PSM36_2328</name>
</gene>
<keyword evidence="8 19" id="KW-0132">Cell division</keyword>
<dbReference type="InterPro" id="IPR006094">
    <property type="entry name" value="Oxid_FAD_bind_N"/>
</dbReference>
<dbReference type="GO" id="GO:0071949">
    <property type="term" value="F:FAD binding"/>
    <property type="evidence" value="ECO:0007669"/>
    <property type="project" value="InterPro"/>
</dbReference>
<dbReference type="InterPro" id="IPR036635">
    <property type="entry name" value="MurB_C_sf"/>
</dbReference>
<evidence type="ECO:0000256" key="14">
    <source>
        <dbReference type="ARBA" id="ARBA00023002"/>
    </source>
</evidence>
<evidence type="ECO:0000256" key="15">
    <source>
        <dbReference type="ARBA" id="ARBA00023306"/>
    </source>
</evidence>
<evidence type="ECO:0000256" key="6">
    <source>
        <dbReference type="ARBA" id="ARBA00015188"/>
    </source>
</evidence>
<evidence type="ECO:0000256" key="13">
    <source>
        <dbReference type="ARBA" id="ARBA00022984"/>
    </source>
</evidence>
<sequence>MIWLIETFSLHLHFDITPCSVMTTKYNVQLQPFNSFRTKASAKIFCEPQSAEELSEIIHTFPDEQKLVLGNGFNLFFTKDFEGLVIKPAIRGIHILAETDRCVEIEVGAAEDWDQFVAYCVENGYAGIENLSLIPGSVGASPVQNIGAYGTEAMDVITKVKTVELQTGNYKELSNEECGFGYRDSIFKRTGLYVITSVVFKLEKSFQYKEKYIDLSRELEGISSPDLTQVRDAIIRIRNRKLPDYKILPNAGSFFKNPVLTEEEKDQLQQQLPDVPIYNVGEGQFKTSAAFLIDKAGYKGKRHRMVGTYTRHSLIIVNYGTENGKEIVDFMHKIQQEVLQQFGVLLEPEVRIY</sequence>
<evidence type="ECO:0000256" key="1">
    <source>
        <dbReference type="ARBA" id="ARBA00001974"/>
    </source>
</evidence>
<dbReference type="GO" id="GO:0071555">
    <property type="term" value="P:cell wall organization"/>
    <property type="evidence" value="ECO:0007669"/>
    <property type="project" value="UniProtKB-KW"/>
</dbReference>
<dbReference type="UniPathway" id="UPA00219"/>
<reference evidence="21 22" key="1">
    <citation type="submission" date="2016-08" db="EMBL/GenBank/DDBJ databases">
        <authorList>
            <person name="Seilhamer J.J."/>
        </authorList>
    </citation>
    <scope>NUCLEOTIDE SEQUENCE [LARGE SCALE GENOMIC DNA]</scope>
    <source>
        <strain evidence="21">M3/6</strain>
    </source>
</reference>
<dbReference type="KEGG" id="psac:PSM36_2328"/>
<dbReference type="PANTHER" id="PTHR21071">
    <property type="entry name" value="UDP-N-ACETYLENOLPYRUVOYLGLUCOSAMINE REDUCTASE"/>
    <property type="match status" value="1"/>
</dbReference>
<comment type="pathway">
    <text evidence="4 19">Cell wall biogenesis; peptidoglycan biosynthesis.</text>
</comment>
<dbReference type="InterPro" id="IPR011601">
    <property type="entry name" value="MurB_C"/>
</dbReference>
<dbReference type="Gene3D" id="3.30.465.10">
    <property type="match status" value="1"/>
</dbReference>
<dbReference type="GO" id="GO:0051301">
    <property type="term" value="P:cell division"/>
    <property type="evidence" value="ECO:0007669"/>
    <property type="project" value="UniProtKB-KW"/>
</dbReference>
<dbReference type="Gene3D" id="3.30.43.10">
    <property type="entry name" value="Uridine Diphospho-n-acetylenolpyruvylglucosamine Reductase, domain 2"/>
    <property type="match status" value="1"/>
</dbReference>
<dbReference type="GO" id="GO:0009252">
    <property type="term" value="P:peptidoglycan biosynthetic process"/>
    <property type="evidence" value="ECO:0007669"/>
    <property type="project" value="UniProtKB-UniRule"/>
</dbReference>
<evidence type="ECO:0000256" key="8">
    <source>
        <dbReference type="ARBA" id="ARBA00022618"/>
    </source>
</evidence>
<comment type="catalytic activity">
    <reaction evidence="18 19">
        <text>UDP-N-acetyl-alpha-D-muramate + NADP(+) = UDP-N-acetyl-3-O-(1-carboxyvinyl)-alpha-D-glucosamine + NADPH + H(+)</text>
        <dbReference type="Rhea" id="RHEA:12248"/>
        <dbReference type="ChEBI" id="CHEBI:15378"/>
        <dbReference type="ChEBI" id="CHEBI:57783"/>
        <dbReference type="ChEBI" id="CHEBI:58349"/>
        <dbReference type="ChEBI" id="CHEBI:68483"/>
        <dbReference type="ChEBI" id="CHEBI:70757"/>
        <dbReference type="EC" id="1.3.1.98"/>
    </reaction>
</comment>
<dbReference type="NCBIfam" id="TIGR00179">
    <property type="entry name" value="murB"/>
    <property type="match status" value="1"/>
</dbReference>
<dbReference type="STRING" id="1642647.PSM36_2328"/>
<dbReference type="EC" id="1.3.1.98" evidence="5 19"/>
<dbReference type="GO" id="GO:0005829">
    <property type="term" value="C:cytosol"/>
    <property type="evidence" value="ECO:0007669"/>
    <property type="project" value="TreeGrafter"/>
</dbReference>
<keyword evidence="22" id="KW-1185">Reference proteome</keyword>
<evidence type="ECO:0000256" key="17">
    <source>
        <dbReference type="ARBA" id="ARBA00031026"/>
    </source>
</evidence>
<keyword evidence="15 19" id="KW-0131">Cell cycle</keyword>
<evidence type="ECO:0000259" key="20">
    <source>
        <dbReference type="PROSITE" id="PS51387"/>
    </source>
</evidence>
<evidence type="ECO:0000256" key="11">
    <source>
        <dbReference type="ARBA" id="ARBA00022857"/>
    </source>
</evidence>
<dbReference type="Pfam" id="PF01565">
    <property type="entry name" value="FAD_binding_4"/>
    <property type="match status" value="1"/>
</dbReference>
<dbReference type="GO" id="GO:0008360">
    <property type="term" value="P:regulation of cell shape"/>
    <property type="evidence" value="ECO:0007669"/>
    <property type="project" value="UniProtKB-KW"/>
</dbReference>
<dbReference type="AlphaFoldDB" id="A0A1R3SY66"/>
<keyword evidence="11 19" id="KW-0521">NADP</keyword>
<evidence type="ECO:0000256" key="16">
    <source>
        <dbReference type="ARBA" id="ARBA00023316"/>
    </source>
</evidence>
<evidence type="ECO:0000256" key="12">
    <source>
        <dbReference type="ARBA" id="ARBA00022960"/>
    </source>
</evidence>
<dbReference type="Gene3D" id="3.90.78.10">
    <property type="entry name" value="UDP-N-acetylenolpyruvoylglucosamine reductase, C-terminal domain"/>
    <property type="match status" value="1"/>
</dbReference>
<dbReference type="NCBIfam" id="NF010478">
    <property type="entry name" value="PRK13903.1"/>
    <property type="match status" value="1"/>
</dbReference>
<dbReference type="InterPro" id="IPR016169">
    <property type="entry name" value="FAD-bd_PCMH_sub2"/>
</dbReference>
<feature type="active site" evidence="19">
    <location>
        <position position="183"/>
    </location>
</feature>
<evidence type="ECO:0000256" key="18">
    <source>
        <dbReference type="ARBA" id="ARBA00048914"/>
    </source>
</evidence>